<dbReference type="RefSeq" id="WP_111222276.1">
    <property type="nucleotide sequence ID" value="NZ_CP117256.1"/>
</dbReference>
<protein>
    <submittedName>
        <fullName evidence="2">Carboxymuconolactone decarboxylase family protein</fullName>
    </submittedName>
</protein>
<dbReference type="InterPro" id="IPR003779">
    <property type="entry name" value="CMD-like"/>
</dbReference>
<dbReference type="SUPFAM" id="SSF69118">
    <property type="entry name" value="AhpD-like"/>
    <property type="match status" value="1"/>
</dbReference>
<name>A0AAF1KWT6_9HYPH</name>
<reference evidence="3" key="2">
    <citation type="journal article" date="2023" name="MicrobiologyOpen">
        <title>Genomics of the tumorigenes clade of the family Rhizobiaceae and description of Rhizobium rhododendri sp. nov.</title>
        <authorList>
            <person name="Kuzmanovic N."/>
            <person name="diCenzo G.C."/>
            <person name="Bunk B."/>
            <person name="Sproeer C."/>
            <person name="Fruehling A."/>
            <person name="Neumann-Schaal M."/>
            <person name="Overmann J."/>
            <person name="Smalla K."/>
        </authorList>
    </citation>
    <scope>NUCLEOTIDE SEQUENCE [LARGE SCALE GENOMIC DNA]</scope>
    <source>
        <strain evidence="3">1078</strain>
        <plasmid evidence="3">pRt1078</plasmid>
    </source>
</reference>
<keyword evidence="2" id="KW-0614">Plasmid</keyword>
<dbReference type="KEGG" id="rtu:PR017_18725"/>
<evidence type="ECO:0000313" key="2">
    <source>
        <dbReference type="EMBL" id="WFR97929.1"/>
    </source>
</evidence>
<evidence type="ECO:0000259" key="1">
    <source>
        <dbReference type="Pfam" id="PF02627"/>
    </source>
</evidence>
<sequence length="185" mass="19565">MTNLPVHSIETAPEASKPALEALNSAFGFIPNIAGAMATSPALIGSLTDLFGRVHGGSFSEAEIQILLLTNAVTNGAEWAVAFHSYLAIAEGVSTDDVAAIRNGALPGDAKHAALSKLTRSLIEKRGGVSEAEKREFLDLGFDESRLLEVVAVLAASTITNYTANITQPPLEATFQPHAWEAPWR</sequence>
<accession>A0AAF1KWT6</accession>
<dbReference type="PANTHER" id="PTHR35446">
    <property type="entry name" value="SI:CH211-175M2.5"/>
    <property type="match status" value="1"/>
</dbReference>
<dbReference type="Pfam" id="PF02627">
    <property type="entry name" value="CMD"/>
    <property type="match status" value="1"/>
</dbReference>
<feature type="domain" description="Carboxymuconolactone decarboxylase-like" evidence="1">
    <location>
        <begin position="51"/>
        <end position="107"/>
    </location>
</feature>
<dbReference type="Gene3D" id="1.20.1290.10">
    <property type="entry name" value="AhpD-like"/>
    <property type="match status" value="1"/>
</dbReference>
<dbReference type="PANTHER" id="PTHR35446:SF3">
    <property type="entry name" value="CMD DOMAIN-CONTAINING PROTEIN"/>
    <property type="match status" value="1"/>
</dbReference>
<dbReference type="Proteomes" id="UP000249499">
    <property type="component" value="Plasmid pRt1078"/>
</dbReference>
<dbReference type="AlphaFoldDB" id="A0AAF1KWT6"/>
<keyword evidence="3" id="KW-1185">Reference proteome</keyword>
<proteinExistence type="predicted"/>
<gene>
    <name evidence="2" type="ORF">PR017_18725</name>
</gene>
<reference evidence="2 3" key="1">
    <citation type="journal article" date="2018" name="Sci. Rep.">
        <title>Rhizobium tumorigenes sp. nov., a novel plant tumorigenic bacterium isolated from cane gall tumors on thornless blackberry.</title>
        <authorList>
            <person name="Kuzmanovi N."/>
            <person name="Smalla K."/>
            <person name="Gronow S."/>
            <person name="PuBawska J."/>
        </authorList>
    </citation>
    <scope>NUCLEOTIDE SEQUENCE [LARGE SCALE GENOMIC DNA]</scope>
    <source>
        <strain evidence="2 3">1078</strain>
    </source>
</reference>
<evidence type="ECO:0000313" key="3">
    <source>
        <dbReference type="Proteomes" id="UP000249499"/>
    </source>
</evidence>
<dbReference type="InterPro" id="IPR029032">
    <property type="entry name" value="AhpD-like"/>
</dbReference>
<organism evidence="2 3">
    <name type="scientific">Rhizobium tumorigenes</name>
    <dbReference type="NCBI Taxonomy" id="2041385"/>
    <lineage>
        <taxon>Bacteria</taxon>
        <taxon>Pseudomonadati</taxon>
        <taxon>Pseudomonadota</taxon>
        <taxon>Alphaproteobacteria</taxon>
        <taxon>Hyphomicrobiales</taxon>
        <taxon>Rhizobiaceae</taxon>
        <taxon>Rhizobium/Agrobacterium group</taxon>
        <taxon>Rhizobium</taxon>
    </lineage>
</organism>
<dbReference type="GO" id="GO:0051920">
    <property type="term" value="F:peroxiredoxin activity"/>
    <property type="evidence" value="ECO:0007669"/>
    <property type="project" value="InterPro"/>
</dbReference>
<dbReference type="EMBL" id="CP117256">
    <property type="protein sequence ID" value="WFR97929.1"/>
    <property type="molecule type" value="Genomic_DNA"/>
</dbReference>
<geneLocation type="plasmid" evidence="2 3">
    <name>pRt1078</name>
</geneLocation>